<dbReference type="FunFam" id="3.40.50.300:FF:000201">
    <property type="entry name" value="Glycine betaine/L-proline ABC transporter ATP-binding protein"/>
    <property type="match status" value="1"/>
</dbReference>
<dbReference type="NCBIfam" id="TIGR01186">
    <property type="entry name" value="proV"/>
    <property type="match status" value="1"/>
</dbReference>
<evidence type="ECO:0000256" key="3">
    <source>
        <dbReference type="ARBA" id="ARBA00022475"/>
    </source>
</evidence>
<comment type="subcellular location">
    <subcellularLocation>
        <location evidence="9">Cell inner membrane</location>
        <topology evidence="9">Peripheral membrane protein</topology>
    </subcellularLocation>
</comment>
<keyword evidence="4 9" id="KW-0472">Membrane</keyword>
<dbReference type="GO" id="GO:0015418">
    <property type="term" value="F:ABC-type quaternary ammonium compound transporting activity"/>
    <property type="evidence" value="ECO:0007669"/>
    <property type="project" value="UniProtKB-EC"/>
</dbReference>
<dbReference type="GO" id="GO:0005886">
    <property type="term" value="C:plasma membrane"/>
    <property type="evidence" value="ECO:0007669"/>
    <property type="project" value="UniProtKB-SubCell"/>
</dbReference>
<reference evidence="13 14" key="1">
    <citation type="journal article" date="2005" name="BMC Genomics">
        <title>Bacterial genome adaptation to niches: divergence of the potential virulence genes in three Burkholderia species of different survival strategies.</title>
        <authorList>
            <person name="Kim H.S."/>
            <person name="Schell M.A."/>
            <person name="Yu Y."/>
            <person name="Ulrich R.L."/>
            <person name="Sarria S.H."/>
            <person name="Nierman W.C."/>
            <person name="DeShazer D."/>
        </authorList>
    </citation>
    <scope>NUCLEOTIDE SEQUENCE [LARGE SCALE GENOMIC DNA]</scope>
    <source>
        <strain evidence="14">ATCC 700388 / DSM 13276 / CCUG 48851 / CIP 106301 / E264</strain>
    </source>
</reference>
<dbReference type="InterPro" id="IPR005892">
    <property type="entry name" value="Gly-betaine_transp_ATP-bd"/>
</dbReference>
<proteinExistence type="inferred from homology"/>
<keyword evidence="3" id="KW-1003">Cell membrane</keyword>
<evidence type="ECO:0000259" key="12">
    <source>
        <dbReference type="PROSITE" id="PS51371"/>
    </source>
</evidence>
<dbReference type="GO" id="GO:0006970">
    <property type="term" value="P:response to osmotic stress"/>
    <property type="evidence" value="ECO:0007669"/>
    <property type="project" value="UniProtKB-ARBA"/>
</dbReference>
<dbReference type="InterPro" id="IPR046342">
    <property type="entry name" value="CBS_dom_sf"/>
</dbReference>
<dbReference type="SMART" id="SM00382">
    <property type="entry name" value="AAA"/>
    <property type="match status" value="1"/>
</dbReference>
<dbReference type="EC" id="7.6.2.9" evidence="9"/>
<keyword evidence="6 9" id="KW-0067">ATP-binding</keyword>
<sequence>MPASAKPRAGRVRRVAAERSEVDDDGRSSSKTKRGLRPGCVADSGEQGAHRCACPRLGLRKSRARRLPPRRRVRQKTTNVRRLKAERRAGGPRVKARDAASRKPGASDPARRMGARGRAARPSRPLRVRCGASCGSAGPFASASKRSFAALVSTCRICASVCRNSSAARGFFWQPCRHAVTAYFPAQRGDVAMDAPKVVVDGLCKVFGSNPRQALDMLAAGATKDEVFARTGQVVGVHNVSFDVREGEIFVLMGLSGSGKSTLIRLVNRLVEPSAGKVMIDGRDVAAVRRAELTALRRTDMSMVFQSFALMPQRTVLSNAAFGLEVAGMGRKDRERRAMDVLEQVGLAPFAHKLPAELSGGMQQRVGLARALAVNPSLMIMDEAFSALDPLKRKEMQNVLLQLQKEQRRTIMFVSHDLEEALRIGSRIAIMEGGRLVQVGTPQEIIANPADDYVRAFFEGIDTSRYLTAGDLMLTGAVPTVSKLDATHVAASLNGSAEYAFVLDEARKIRGFVTRDALNGAPPKVRQVESIPRDATLDHVVERCVAHPHALPVVDDDGCYCGSVDRAVLLKAITRSRGSHV</sequence>
<feature type="compositionally biased region" description="Basic residues" evidence="10">
    <location>
        <begin position="61"/>
        <end position="85"/>
    </location>
</feature>
<evidence type="ECO:0000256" key="2">
    <source>
        <dbReference type="ARBA" id="ARBA00022448"/>
    </source>
</evidence>
<dbReference type="PANTHER" id="PTHR43869">
    <property type="entry name" value="GLYCINE BETAINE/PROLINE BETAINE TRANSPORT SYSTEM ATP-BINDING PROTEIN PROV"/>
    <property type="match status" value="1"/>
</dbReference>
<evidence type="ECO:0000259" key="11">
    <source>
        <dbReference type="PROSITE" id="PS50893"/>
    </source>
</evidence>
<evidence type="ECO:0000256" key="6">
    <source>
        <dbReference type="ARBA" id="ARBA00022840"/>
    </source>
</evidence>
<evidence type="ECO:0000256" key="8">
    <source>
        <dbReference type="PROSITE-ProRule" id="PRU00703"/>
    </source>
</evidence>
<evidence type="ECO:0000256" key="1">
    <source>
        <dbReference type="ARBA" id="ARBA00005417"/>
    </source>
</evidence>
<keyword evidence="2 9" id="KW-0813">Transport</keyword>
<dbReference type="InterPro" id="IPR051921">
    <property type="entry name" value="ABC_osmolyte_uptake_ATP-bind"/>
</dbReference>
<name>Q2T6N6_BURTA</name>
<dbReference type="GO" id="GO:0031460">
    <property type="term" value="P:glycine betaine transport"/>
    <property type="evidence" value="ECO:0007669"/>
    <property type="project" value="InterPro"/>
</dbReference>
<keyword evidence="4 9" id="KW-0997">Cell inner membrane</keyword>
<dbReference type="EMBL" id="CP000085">
    <property type="protein sequence ID" value="ABC35997.1"/>
    <property type="molecule type" value="Genomic_DNA"/>
</dbReference>
<dbReference type="Gene3D" id="3.40.50.300">
    <property type="entry name" value="P-loop containing nucleotide triphosphate hydrolases"/>
    <property type="match status" value="1"/>
</dbReference>
<dbReference type="SUPFAM" id="SSF54631">
    <property type="entry name" value="CBS-domain pair"/>
    <property type="match status" value="1"/>
</dbReference>
<feature type="region of interest" description="Disordered" evidence="10">
    <location>
        <begin position="1"/>
        <end position="49"/>
    </location>
</feature>
<feature type="domain" description="ABC transporter" evidence="11">
    <location>
        <begin position="222"/>
        <end position="458"/>
    </location>
</feature>
<dbReference type="PANTHER" id="PTHR43869:SF1">
    <property type="entry name" value="GLYCINE BETAINE_PROLINE BETAINE TRANSPORT SYSTEM ATP-BINDING PROTEIN PROV"/>
    <property type="match status" value="1"/>
</dbReference>
<dbReference type="GO" id="GO:0005524">
    <property type="term" value="F:ATP binding"/>
    <property type="evidence" value="ECO:0007669"/>
    <property type="project" value="UniProtKB-UniRule"/>
</dbReference>
<dbReference type="GO" id="GO:0016887">
    <property type="term" value="F:ATP hydrolysis activity"/>
    <property type="evidence" value="ECO:0007669"/>
    <property type="project" value="UniProtKB-UniRule"/>
</dbReference>
<dbReference type="PROSITE" id="PS51371">
    <property type="entry name" value="CBS"/>
    <property type="match status" value="1"/>
</dbReference>
<feature type="compositionally biased region" description="Basic and acidic residues" evidence="10">
    <location>
        <begin position="15"/>
        <end position="28"/>
    </location>
</feature>
<dbReference type="InterPro" id="IPR000644">
    <property type="entry name" value="CBS_dom"/>
</dbReference>
<dbReference type="InterPro" id="IPR027417">
    <property type="entry name" value="P-loop_NTPase"/>
</dbReference>
<comment type="catalytic activity">
    <reaction evidence="9">
        <text>a quaternary ammonium(out) + ATP + H2O = a quaternary ammonium(in) + ADP + phosphate + H(+)</text>
        <dbReference type="Rhea" id="RHEA:11036"/>
        <dbReference type="ChEBI" id="CHEBI:15377"/>
        <dbReference type="ChEBI" id="CHEBI:15378"/>
        <dbReference type="ChEBI" id="CHEBI:30616"/>
        <dbReference type="ChEBI" id="CHEBI:35267"/>
        <dbReference type="ChEBI" id="CHEBI:43474"/>
        <dbReference type="ChEBI" id="CHEBI:456216"/>
    </reaction>
</comment>
<keyword evidence="5 9" id="KW-0547">Nucleotide-binding</keyword>
<dbReference type="HOGENOM" id="CLU_000604_2_1_4"/>
<dbReference type="InterPro" id="IPR017871">
    <property type="entry name" value="ABC_transporter-like_CS"/>
</dbReference>
<evidence type="ECO:0000313" key="14">
    <source>
        <dbReference type="Proteomes" id="UP000001930"/>
    </source>
</evidence>
<evidence type="ECO:0000313" key="13">
    <source>
        <dbReference type="EMBL" id="ABC35997.1"/>
    </source>
</evidence>
<keyword evidence="14" id="KW-1185">Reference proteome</keyword>
<dbReference type="PROSITE" id="PS50893">
    <property type="entry name" value="ABC_TRANSPORTER_2"/>
    <property type="match status" value="1"/>
</dbReference>
<comment type="similarity">
    <text evidence="1 9">Belongs to the ABC transporter superfamily.</text>
</comment>
<keyword evidence="7" id="KW-0029">Amino-acid transport</keyword>
<dbReference type="PROSITE" id="PS00211">
    <property type="entry name" value="ABC_TRANSPORTER_1"/>
    <property type="match status" value="1"/>
</dbReference>
<accession>Q2T6N6</accession>
<comment type="subunit">
    <text evidence="9">The complex is probably composed of two ATP-binding proteins, two transmembrane proteins and a solute-binding protein.</text>
</comment>
<dbReference type="AlphaFoldDB" id="Q2T6N6"/>
<dbReference type="InterPro" id="IPR003593">
    <property type="entry name" value="AAA+_ATPase"/>
</dbReference>
<feature type="domain" description="CBS" evidence="12">
    <location>
        <begin position="524"/>
        <end position="579"/>
    </location>
</feature>
<dbReference type="Gene3D" id="3.10.580.10">
    <property type="entry name" value="CBS-domain"/>
    <property type="match status" value="1"/>
</dbReference>
<dbReference type="GO" id="GO:0006865">
    <property type="term" value="P:amino acid transport"/>
    <property type="evidence" value="ECO:0007669"/>
    <property type="project" value="UniProtKB-UniRule"/>
</dbReference>
<dbReference type="SUPFAM" id="SSF52540">
    <property type="entry name" value="P-loop containing nucleoside triphosphate hydrolases"/>
    <property type="match status" value="1"/>
</dbReference>
<feature type="region of interest" description="Disordered" evidence="10">
    <location>
        <begin position="61"/>
        <end position="123"/>
    </location>
</feature>
<dbReference type="CDD" id="cd03294">
    <property type="entry name" value="ABC_Pro_Gly_Betaine"/>
    <property type="match status" value="1"/>
</dbReference>
<organism evidence="13 14">
    <name type="scientific">Burkholderia thailandensis (strain ATCC 700388 / DSM 13276 / CCUG 48851 / CIP 106301 / E264)</name>
    <dbReference type="NCBI Taxonomy" id="271848"/>
    <lineage>
        <taxon>Bacteria</taxon>
        <taxon>Pseudomonadati</taxon>
        <taxon>Pseudomonadota</taxon>
        <taxon>Betaproteobacteria</taxon>
        <taxon>Burkholderiales</taxon>
        <taxon>Burkholderiaceae</taxon>
        <taxon>Burkholderia</taxon>
        <taxon>pseudomallei group</taxon>
    </lineage>
</organism>
<evidence type="ECO:0000256" key="7">
    <source>
        <dbReference type="ARBA" id="ARBA00022970"/>
    </source>
</evidence>
<dbReference type="Pfam" id="PF00571">
    <property type="entry name" value="CBS"/>
    <property type="match status" value="1"/>
</dbReference>
<evidence type="ECO:0000256" key="4">
    <source>
        <dbReference type="ARBA" id="ARBA00022519"/>
    </source>
</evidence>
<feature type="compositionally biased region" description="Basic residues" evidence="10">
    <location>
        <begin position="113"/>
        <end position="123"/>
    </location>
</feature>
<evidence type="ECO:0000256" key="5">
    <source>
        <dbReference type="ARBA" id="ARBA00022741"/>
    </source>
</evidence>
<evidence type="ECO:0000256" key="10">
    <source>
        <dbReference type="SAM" id="MobiDB-lite"/>
    </source>
</evidence>
<dbReference type="Proteomes" id="UP000001930">
    <property type="component" value="Chromosome II"/>
</dbReference>
<gene>
    <name evidence="13" type="ordered locus">BTH_II0966</name>
</gene>
<evidence type="ECO:0000256" key="9">
    <source>
        <dbReference type="RuleBase" id="RU369116"/>
    </source>
</evidence>
<dbReference type="KEGG" id="bte:BTH_II0966"/>
<protein>
    <recommendedName>
        <fullName evidence="9">Quaternary amine transport ATP-binding protein</fullName>
        <ecNumber evidence="9">7.6.2.9</ecNumber>
    </recommendedName>
</protein>
<dbReference type="InterPro" id="IPR003439">
    <property type="entry name" value="ABC_transporter-like_ATP-bd"/>
</dbReference>
<dbReference type="Pfam" id="PF00005">
    <property type="entry name" value="ABC_tran"/>
    <property type="match status" value="1"/>
</dbReference>
<keyword evidence="8" id="KW-0129">CBS domain</keyword>